<dbReference type="Gene3D" id="3.30.1390.10">
    <property type="match status" value="1"/>
</dbReference>
<dbReference type="PANTHER" id="PTHR45987">
    <property type="entry name" value="39S RIBOSOMAL PROTEIN L12"/>
    <property type="match status" value="1"/>
</dbReference>
<accession>A0ABY7M0M8</accession>
<keyword evidence="8" id="KW-1185">Reference proteome</keyword>
<gene>
    <name evidence="4 7" type="primary">rplL</name>
    <name evidence="7" type="ORF">O7R10_01535</name>
</gene>
<evidence type="ECO:0000256" key="3">
    <source>
        <dbReference type="ARBA" id="ARBA00023274"/>
    </source>
</evidence>
<dbReference type="HAMAP" id="MF_00368">
    <property type="entry name" value="Ribosomal_bL12"/>
    <property type="match status" value="1"/>
</dbReference>
<dbReference type="SUPFAM" id="SSF54736">
    <property type="entry name" value="ClpS-like"/>
    <property type="match status" value="1"/>
</dbReference>
<comment type="function">
    <text evidence="4">Forms part of the ribosomal stalk which helps the ribosome interact with GTP-bound translation factors. Is thus essential for accurate translation.</text>
</comment>
<dbReference type="SUPFAM" id="SSF48300">
    <property type="entry name" value="Ribosomal protein L7/12, oligomerisation (N-terminal) domain"/>
    <property type="match status" value="1"/>
</dbReference>
<dbReference type="Proteomes" id="UP001210120">
    <property type="component" value="Chromosome"/>
</dbReference>
<comment type="subunit">
    <text evidence="4">Homodimer. Part of the ribosomal stalk of the 50S ribosomal subunit. Forms a multimeric L10(L12)X complex, where L10 forms an elongated spine to which 2 to 4 L12 dimers bind in a sequential fashion. Binds GTP-bound translation factors.</text>
</comment>
<protein>
    <recommendedName>
        <fullName evidence="4">Large ribosomal subunit protein bL12</fullName>
    </recommendedName>
</protein>
<evidence type="ECO:0000259" key="6">
    <source>
        <dbReference type="Pfam" id="PF16320"/>
    </source>
</evidence>
<feature type="domain" description="Large ribosomal subunit protein bL12 C-terminal" evidence="5">
    <location>
        <begin position="60"/>
        <end position="127"/>
    </location>
</feature>
<proteinExistence type="inferred from homology"/>
<dbReference type="NCBIfam" id="TIGR00855">
    <property type="entry name" value="L12"/>
    <property type="match status" value="1"/>
</dbReference>
<dbReference type="Pfam" id="PF16320">
    <property type="entry name" value="Ribosomal_L12_N"/>
    <property type="match status" value="1"/>
</dbReference>
<name>A0ABY7M0M8_9MOLU</name>
<dbReference type="EMBL" id="CP115156">
    <property type="protein sequence ID" value="WBL31278.1"/>
    <property type="molecule type" value="Genomic_DNA"/>
</dbReference>
<evidence type="ECO:0000313" key="7">
    <source>
        <dbReference type="EMBL" id="WBL31278.1"/>
    </source>
</evidence>
<keyword evidence="2 4" id="KW-0689">Ribosomal protein</keyword>
<dbReference type="InterPro" id="IPR036235">
    <property type="entry name" value="Ribosomal_bL12_oligo_N_sf"/>
</dbReference>
<feature type="domain" description="Large ribosomal subunit protein bL12 oligomerization" evidence="6">
    <location>
        <begin position="6"/>
        <end position="35"/>
    </location>
</feature>
<organism evidence="7 8">
    <name type="scientific">Candidatus Phytoplasma sacchari</name>
    <dbReference type="NCBI Taxonomy" id="2609813"/>
    <lineage>
        <taxon>Bacteria</taxon>
        <taxon>Bacillati</taxon>
        <taxon>Mycoplasmatota</taxon>
        <taxon>Mollicutes</taxon>
        <taxon>Acholeplasmatales</taxon>
        <taxon>Acholeplasmataceae</taxon>
        <taxon>Candidatus Phytoplasma</taxon>
        <taxon>16SrXI (Rice yellow dwarf group)</taxon>
    </lineage>
</organism>
<comment type="similarity">
    <text evidence="1 4">Belongs to the bacterial ribosomal protein bL12 family.</text>
</comment>
<evidence type="ECO:0000256" key="4">
    <source>
        <dbReference type="HAMAP-Rule" id="MF_00368"/>
    </source>
</evidence>
<evidence type="ECO:0000313" key="8">
    <source>
        <dbReference type="Proteomes" id="UP001210120"/>
    </source>
</evidence>
<keyword evidence="3 4" id="KW-0687">Ribonucleoprotein</keyword>
<dbReference type="InterPro" id="IPR000206">
    <property type="entry name" value="Ribosomal_bL12"/>
</dbReference>
<dbReference type="Pfam" id="PF00542">
    <property type="entry name" value="Ribosomal_L12"/>
    <property type="match status" value="1"/>
</dbReference>
<dbReference type="Gene3D" id="1.20.5.710">
    <property type="entry name" value="Single helix bin"/>
    <property type="match status" value="1"/>
</dbReference>
<reference evidence="7" key="1">
    <citation type="submission" date="2022-12" db="EMBL/GenBank/DDBJ databases">
        <title>Genomic Characterization of Candidatus Phytoplasma sacchari in China.</title>
        <authorList>
            <person name="Zhang R.-Y."/>
        </authorList>
    </citation>
    <scope>NUCLEOTIDE SEQUENCE [LARGE SCALE GENOMIC DNA]</scope>
    <source>
        <strain evidence="7">SCWL1</strain>
    </source>
</reference>
<sequence>MSKLDKNSFIESLKKMTLSEIKELSDSLKKEFNIDSSLFINQSNNSSAVQKEEKLEEKKFNVILKGINTDKKVPIIQLVRKITEKGLFEAKGLVDNADSIIQEKLEKPKAEEIKKQLEELGSIVELQEYKEE</sequence>
<evidence type="ECO:0000259" key="5">
    <source>
        <dbReference type="Pfam" id="PF00542"/>
    </source>
</evidence>
<dbReference type="InterPro" id="IPR013823">
    <property type="entry name" value="Ribosomal_bL12_C"/>
</dbReference>
<dbReference type="GO" id="GO:0005840">
    <property type="term" value="C:ribosome"/>
    <property type="evidence" value="ECO:0007669"/>
    <property type="project" value="UniProtKB-KW"/>
</dbReference>
<dbReference type="InterPro" id="IPR014719">
    <property type="entry name" value="Ribosomal_bL12_C/ClpS-like"/>
</dbReference>
<evidence type="ECO:0000256" key="2">
    <source>
        <dbReference type="ARBA" id="ARBA00022980"/>
    </source>
</evidence>
<evidence type="ECO:0000256" key="1">
    <source>
        <dbReference type="ARBA" id="ARBA00007197"/>
    </source>
</evidence>
<dbReference type="PANTHER" id="PTHR45987:SF4">
    <property type="entry name" value="LARGE RIBOSOMAL SUBUNIT PROTEIN BL12M"/>
    <property type="match status" value="1"/>
</dbReference>
<dbReference type="InterPro" id="IPR008932">
    <property type="entry name" value="Ribosomal_bL12_oligo"/>
</dbReference>